<reference evidence="1 2" key="2">
    <citation type="submission" date="2014-10" db="EMBL/GenBank/DDBJ databases">
        <title>Comparative genomics of the Paenibacillus odorifer group.</title>
        <authorList>
            <person name="Tsai Y.-C."/>
            <person name="Martin N."/>
            <person name="Korlach J."/>
            <person name="Wiedmann M."/>
        </authorList>
    </citation>
    <scope>NUCLEOTIDE SEQUENCE [LARGE SCALE GENOMIC DNA]</scope>
    <source>
        <strain evidence="1 2">DSM 18334</strain>
    </source>
</reference>
<comment type="caution">
    <text evidence="1">The sequence shown here is derived from an EMBL/GenBank/DDBJ whole genome shotgun (WGS) entry which is preliminary data.</text>
</comment>
<sequence length="67" mass="7320">MPMDGLLVVIVFGNNSYDTTPLVFLLLAKRIQAGFDSLSLKTENTFVTVTNIEFAKEGLNDVPNSSI</sequence>
<accession>A0A098MB75</accession>
<reference evidence="1 2" key="1">
    <citation type="submission" date="2014-08" db="EMBL/GenBank/DDBJ databases">
        <authorList>
            <person name="den Bakker H.C."/>
        </authorList>
    </citation>
    <scope>NUCLEOTIDE SEQUENCE [LARGE SCALE GENOMIC DNA]</scope>
    <source>
        <strain evidence="1 2">DSM 18334</strain>
    </source>
</reference>
<keyword evidence="2" id="KW-1185">Reference proteome</keyword>
<proteinExistence type="predicted"/>
<name>A0A098MB75_9BACL</name>
<dbReference type="RefSeq" id="WP_036649065.1">
    <property type="nucleotide sequence ID" value="NZ_JQCR01000002.1"/>
</dbReference>
<gene>
    <name evidence="1" type="ORF">PWYN_05030</name>
</gene>
<dbReference type="STRING" id="268407.PWYN_05030"/>
<protein>
    <submittedName>
        <fullName evidence="1">Uncharacterized protein</fullName>
    </submittedName>
</protein>
<dbReference type="AlphaFoldDB" id="A0A098MB75"/>
<evidence type="ECO:0000313" key="2">
    <source>
        <dbReference type="Proteomes" id="UP000029734"/>
    </source>
</evidence>
<evidence type="ECO:0000313" key="1">
    <source>
        <dbReference type="EMBL" id="KGE18802.1"/>
    </source>
</evidence>
<dbReference type="Proteomes" id="UP000029734">
    <property type="component" value="Unassembled WGS sequence"/>
</dbReference>
<dbReference type="EMBL" id="JQCR01000002">
    <property type="protein sequence ID" value="KGE18802.1"/>
    <property type="molecule type" value="Genomic_DNA"/>
</dbReference>
<organism evidence="1 2">
    <name type="scientific">Paenibacillus wynnii</name>
    <dbReference type="NCBI Taxonomy" id="268407"/>
    <lineage>
        <taxon>Bacteria</taxon>
        <taxon>Bacillati</taxon>
        <taxon>Bacillota</taxon>
        <taxon>Bacilli</taxon>
        <taxon>Bacillales</taxon>
        <taxon>Paenibacillaceae</taxon>
        <taxon>Paenibacillus</taxon>
    </lineage>
</organism>